<feature type="transmembrane region" description="Helical" evidence="5">
    <location>
        <begin position="96"/>
        <end position="117"/>
    </location>
</feature>
<name>A0A401Q7Q5_SCYTO</name>
<evidence type="ECO:0000313" key="7">
    <source>
        <dbReference type="Proteomes" id="UP000288216"/>
    </source>
</evidence>
<comment type="subcellular location">
    <subcellularLocation>
        <location evidence="1">Membrane</location>
        <topology evidence="1">Multi-pass membrane protein</topology>
    </subcellularLocation>
</comment>
<sequence>IVGSGSIIGYAALQQLARHPEVRTRSKFPGSFKSLQFLSNQPESKESKLPLATTILPKECEIILAVQKVKSHGIRGELARWIQNWLGHRRQRIRPLFYLSLSDLMLAVCWLIGVLLYGEFFSAQRIACYNLQVIGQVLYMSSFCYTLNYTWCLYRDLRSRVHTIMNDTSCLITENSGVSRMVIISSR</sequence>
<feature type="non-terminal residue" evidence="6">
    <location>
        <position position="1"/>
    </location>
</feature>
<dbReference type="Proteomes" id="UP000288216">
    <property type="component" value="Unassembled WGS sequence"/>
</dbReference>
<dbReference type="GO" id="GO:0005886">
    <property type="term" value="C:plasma membrane"/>
    <property type="evidence" value="ECO:0007669"/>
    <property type="project" value="TreeGrafter"/>
</dbReference>
<feature type="transmembrane region" description="Helical" evidence="5">
    <location>
        <begin position="137"/>
        <end position="154"/>
    </location>
</feature>
<comment type="caution">
    <text evidence="6">The sequence shown here is derived from an EMBL/GenBank/DDBJ whole genome shotgun (WGS) entry which is preliminary data.</text>
</comment>
<proteinExistence type="predicted"/>
<evidence type="ECO:0000256" key="2">
    <source>
        <dbReference type="ARBA" id="ARBA00022692"/>
    </source>
</evidence>
<evidence type="ECO:0000256" key="3">
    <source>
        <dbReference type="ARBA" id="ARBA00022989"/>
    </source>
</evidence>
<dbReference type="OrthoDB" id="10070607at2759"/>
<evidence type="ECO:0000256" key="4">
    <source>
        <dbReference type="ARBA" id="ARBA00023136"/>
    </source>
</evidence>
<dbReference type="PANTHER" id="PTHR23112">
    <property type="entry name" value="G PROTEIN-COUPLED RECEPTOR 157-RELATED"/>
    <property type="match status" value="1"/>
</dbReference>
<dbReference type="EMBL" id="BFAA01022796">
    <property type="protein sequence ID" value="GCB81409.1"/>
    <property type="molecule type" value="Genomic_DNA"/>
</dbReference>
<reference evidence="6 7" key="1">
    <citation type="journal article" date="2018" name="Nat. Ecol. Evol.">
        <title>Shark genomes provide insights into elasmobranch evolution and the origin of vertebrates.</title>
        <authorList>
            <person name="Hara Y"/>
            <person name="Yamaguchi K"/>
            <person name="Onimaru K"/>
            <person name="Kadota M"/>
            <person name="Koyanagi M"/>
            <person name="Keeley SD"/>
            <person name="Tatsumi K"/>
            <person name="Tanaka K"/>
            <person name="Motone F"/>
            <person name="Kageyama Y"/>
            <person name="Nozu R"/>
            <person name="Adachi N"/>
            <person name="Nishimura O"/>
            <person name="Nakagawa R"/>
            <person name="Tanegashima C"/>
            <person name="Kiyatake I"/>
            <person name="Matsumoto R"/>
            <person name="Murakumo K"/>
            <person name="Nishida K"/>
            <person name="Terakita A"/>
            <person name="Kuratani S"/>
            <person name="Sato K"/>
            <person name="Hyodo S Kuraku.S."/>
        </authorList>
    </citation>
    <scope>NUCLEOTIDE SEQUENCE [LARGE SCALE GENOMIC DNA]</scope>
</reference>
<evidence type="ECO:0000313" key="6">
    <source>
        <dbReference type="EMBL" id="GCB81409.1"/>
    </source>
</evidence>
<keyword evidence="7" id="KW-1185">Reference proteome</keyword>
<dbReference type="STRING" id="75743.A0A401Q7Q5"/>
<dbReference type="AlphaFoldDB" id="A0A401Q7Q5"/>
<keyword evidence="4 5" id="KW-0472">Membrane</keyword>
<protein>
    <submittedName>
        <fullName evidence="6">Uncharacterized protein</fullName>
    </submittedName>
</protein>
<evidence type="ECO:0000256" key="1">
    <source>
        <dbReference type="ARBA" id="ARBA00004141"/>
    </source>
</evidence>
<dbReference type="PANTHER" id="PTHR23112:SF0">
    <property type="entry name" value="TRANSMEMBRANE PROTEIN 116"/>
    <property type="match status" value="1"/>
</dbReference>
<accession>A0A401Q7Q5</accession>
<keyword evidence="3 5" id="KW-1133">Transmembrane helix</keyword>
<evidence type="ECO:0000256" key="5">
    <source>
        <dbReference type="SAM" id="Phobius"/>
    </source>
</evidence>
<gene>
    <name evidence="6" type="ORF">scyTo_0022504</name>
</gene>
<keyword evidence="2 5" id="KW-0812">Transmembrane</keyword>
<dbReference type="GO" id="GO:0004930">
    <property type="term" value="F:G protein-coupled receptor activity"/>
    <property type="evidence" value="ECO:0007669"/>
    <property type="project" value="TreeGrafter"/>
</dbReference>
<organism evidence="6 7">
    <name type="scientific">Scyliorhinus torazame</name>
    <name type="common">Cloudy catshark</name>
    <name type="synonym">Catulus torazame</name>
    <dbReference type="NCBI Taxonomy" id="75743"/>
    <lineage>
        <taxon>Eukaryota</taxon>
        <taxon>Metazoa</taxon>
        <taxon>Chordata</taxon>
        <taxon>Craniata</taxon>
        <taxon>Vertebrata</taxon>
        <taxon>Chondrichthyes</taxon>
        <taxon>Elasmobranchii</taxon>
        <taxon>Galeomorphii</taxon>
        <taxon>Galeoidea</taxon>
        <taxon>Carcharhiniformes</taxon>
        <taxon>Scyliorhinidae</taxon>
        <taxon>Scyliorhinus</taxon>
    </lineage>
</organism>
<dbReference type="GO" id="GO:0007189">
    <property type="term" value="P:adenylate cyclase-activating G protein-coupled receptor signaling pathway"/>
    <property type="evidence" value="ECO:0007669"/>
    <property type="project" value="TreeGrafter"/>
</dbReference>